<dbReference type="eggNOG" id="KOG1081">
    <property type="taxonomic scope" value="Eukaryota"/>
</dbReference>
<dbReference type="GO" id="GO:0005634">
    <property type="term" value="C:nucleus"/>
    <property type="evidence" value="ECO:0007669"/>
    <property type="project" value="InterPro"/>
</dbReference>
<dbReference type="AlphaFoldDB" id="K0RH11"/>
<reference evidence="4 5" key="1">
    <citation type="journal article" date="2012" name="Genome Biol.">
        <title>Genome and low-iron response of an oceanic diatom adapted to chronic iron limitation.</title>
        <authorList>
            <person name="Lommer M."/>
            <person name="Specht M."/>
            <person name="Roy A.S."/>
            <person name="Kraemer L."/>
            <person name="Andreson R."/>
            <person name="Gutowska M.A."/>
            <person name="Wolf J."/>
            <person name="Bergner S.V."/>
            <person name="Schilhabel M.B."/>
            <person name="Klostermeier U.C."/>
            <person name="Beiko R.G."/>
            <person name="Rosenstiel P."/>
            <person name="Hippler M."/>
            <person name="Laroche J."/>
        </authorList>
    </citation>
    <scope>NUCLEOTIDE SEQUENCE [LARGE SCALE GENOMIC DNA]</scope>
    <source>
        <strain evidence="4 5">CCMP1005</strain>
    </source>
</reference>
<evidence type="ECO:0000313" key="4">
    <source>
        <dbReference type="EMBL" id="EJK52540.1"/>
    </source>
</evidence>
<organism evidence="4 5">
    <name type="scientific">Thalassiosira oceanica</name>
    <name type="common">Marine diatom</name>
    <dbReference type="NCBI Taxonomy" id="159749"/>
    <lineage>
        <taxon>Eukaryota</taxon>
        <taxon>Sar</taxon>
        <taxon>Stramenopiles</taxon>
        <taxon>Ochrophyta</taxon>
        <taxon>Bacillariophyta</taxon>
        <taxon>Coscinodiscophyceae</taxon>
        <taxon>Thalassiosirophycidae</taxon>
        <taxon>Thalassiosirales</taxon>
        <taxon>Thalassiosiraceae</taxon>
        <taxon>Thalassiosira</taxon>
    </lineage>
</organism>
<feature type="region of interest" description="Disordered" evidence="2">
    <location>
        <begin position="67"/>
        <end position="87"/>
    </location>
</feature>
<evidence type="ECO:0000256" key="2">
    <source>
        <dbReference type="SAM" id="MobiDB-lite"/>
    </source>
</evidence>
<protein>
    <recommendedName>
        <fullName evidence="3">AWS domain-containing protein</fullName>
    </recommendedName>
</protein>
<dbReference type="InterPro" id="IPR006560">
    <property type="entry name" value="AWS_dom"/>
</dbReference>
<sequence length="222" mass="24579">MLPGPTVPLRVAIQDSTAELDAAAMEFMSTTQREMDAMLGPGVFDHGMLARDVVGVRREERRAARIARGEIDGSDDEGGGAGGSAENKFLVGMHGADTTLEEDQFEQYLLTIEEEEEGGDDEEDGDEGAARLRRRRKKTHLSYCLPVDFKEEVHSKPPAYAHVNSNRYDPDNRPRRSIFSGEKCRCKPSGEDGVPSCGERCDNRLNYFECSAANCDREVMLS</sequence>
<evidence type="ECO:0000256" key="1">
    <source>
        <dbReference type="ARBA" id="ARBA00022691"/>
    </source>
</evidence>
<comment type="caution">
    <text evidence="4">The sequence shown here is derived from an EMBL/GenBank/DDBJ whole genome shotgun (WGS) entry which is preliminary data.</text>
</comment>
<name>K0RH11_THAOC</name>
<feature type="domain" description="AWS" evidence="3">
    <location>
        <begin position="179"/>
        <end position="222"/>
    </location>
</feature>
<keyword evidence="5" id="KW-1185">Reference proteome</keyword>
<keyword evidence="1" id="KW-0949">S-adenosyl-L-methionine</keyword>
<dbReference type="EMBL" id="AGNL01039626">
    <property type="protein sequence ID" value="EJK52540.1"/>
    <property type="molecule type" value="Genomic_DNA"/>
</dbReference>
<evidence type="ECO:0000313" key="5">
    <source>
        <dbReference type="Proteomes" id="UP000266841"/>
    </source>
</evidence>
<gene>
    <name evidence="4" type="ORF">THAOC_28169</name>
</gene>
<proteinExistence type="predicted"/>
<evidence type="ECO:0000259" key="3">
    <source>
        <dbReference type="PROSITE" id="PS51215"/>
    </source>
</evidence>
<accession>K0RH11</accession>
<dbReference type="GO" id="GO:0042054">
    <property type="term" value="F:histone methyltransferase activity"/>
    <property type="evidence" value="ECO:0007669"/>
    <property type="project" value="InterPro"/>
</dbReference>
<dbReference type="PROSITE" id="PS51215">
    <property type="entry name" value="AWS"/>
    <property type="match status" value="1"/>
</dbReference>
<dbReference type="Proteomes" id="UP000266841">
    <property type="component" value="Unassembled WGS sequence"/>
</dbReference>